<gene>
    <name evidence="4" type="ORF">METZ01_LOCUS37652</name>
</gene>
<dbReference type="Pfam" id="PF01408">
    <property type="entry name" value="GFO_IDH_MocA"/>
    <property type="match status" value="1"/>
</dbReference>
<evidence type="ECO:0000259" key="3">
    <source>
        <dbReference type="Pfam" id="PF22725"/>
    </source>
</evidence>
<dbReference type="EMBL" id="UINC01001607">
    <property type="protein sequence ID" value="SUZ84798.1"/>
    <property type="molecule type" value="Genomic_DNA"/>
</dbReference>
<feature type="domain" description="GFO/IDH/MocA-like oxidoreductase" evidence="3">
    <location>
        <begin position="135"/>
        <end position="277"/>
    </location>
</feature>
<dbReference type="InterPro" id="IPR036291">
    <property type="entry name" value="NAD(P)-bd_dom_sf"/>
</dbReference>
<dbReference type="GO" id="GO:0000166">
    <property type="term" value="F:nucleotide binding"/>
    <property type="evidence" value="ECO:0007669"/>
    <property type="project" value="InterPro"/>
</dbReference>
<dbReference type="InterPro" id="IPR055170">
    <property type="entry name" value="GFO_IDH_MocA-like_dom"/>
</dbReference>
<proteinExistence type="predicted"/>
<dbReference type="AlphaFoldDB" id="A0A381R1S3"/>
<name>A0A381R1S3_9ZZZZ</name>
<dbReference type="PANTHER" id="PTHR43818:SF11">
    <property type="entry name" value="BCDNA.GH03377"/>
    <property type="match status" value="1"/>
</dbReference>
<dbReference type="Gene3D" id="3.30.360.10">
    <property type="entry name" value="Dihydrodipicolinate Reductase, domain 2"/>
    <property type="match status" value="1"/>
</dbReference>
<evidence type="ECO:0000256" key="1">
    <source>
        <dbReference type="ARBA" id="ARBA00023002"/>
    </source>
</evidence>
<protein>
    <submittedName>
        <fullName evidence="4">Uncharacterized protein</fullName>
    </submittedName>
</protein>
<dbReference type="Pfam" id="PF22725">
    <property type="entry name" value="GFO_IDH_MocA_C3"/>
    <property type="match status" value="1"/>
</dbReference>
<feature type="domain" description="Gfo/Idh/MocA-like oxidoreductase N-terminal" evidence="2">
    <location>
        <begin position="26"/>
        <end position="121"/>
    </location>
</feature>
<dbReference type="Gene3D" id="3.40.50.720">
    <property type="entry name" value="NAD(P)-binding Rossmann-like Domain"/>
    <property type="match status" value="1"/>
</dbReference>
<accession>A0A381R1S3</accession>
<dbReference type="SUPFAM" id="SSF51735">
    <property type="entry name" value="NAD(P)-binding Rossmann-fold domains"/>
    <property type="match status" value="1"/>
</dbReference>
<dbReference type="InterPro" id="IPR050463">
    <property type="entry name" value="Gfo/Idh/MocA_oxidrdct_glycsds"/>
</dbReference>
<dbReference type="SUPFAM" id="SSF55347">
    <property type="entry name" value="Glyceraldehyde-3-phosphate dehydrogenase-like, C-terminal domain"/>
    <property type="match status" value="1"/>
</dbReference>
<evidence type="ECO:0000259" key="2">
    <source>
        <dbReference type="Pfam" id="PF01408"/>
    </source>
</evidence>
<reference evidence="4" key="1">
    <citation type="submission" date="2018-05" db="EMBL/GenBank/DDBJ databases">
        <authorList>
            <person name="Lanie J.A."/>
            <person name="Ng W.-L."/>
            <person name="Kazmierczak K.M."/>
            <person name="Andrzejewski T.M."/>
            <person name="Davidsen T.M."/>
            <person name="Wayne K.J."/>
            <person name="Tettelin H."/>
            <person name="Glass J.I."/>
            <person name="Rusch D."/>
            <person name="Podicherti R."/>
            <person name="Tsui H.-C.T."/>
            <person name="Winkler M.E."/>
        </authorList>
    </citation>
    <scope>NUCLEOTIDE SEQUENCE</scope>
</reference>
<dbReference type="GO" id="GO:0016491">
    <property type="term" value="F:oxidoreductase activity"/>
    <property type="evidence" value="ECO:0007669"/>
    <property type="project" value="UniProtKB-KW"/>
</dbReference>
<organism evidence="4">
    <name type="scientific">marine metagenome</name>
    <dbReference type="NCBI Taxonomy" id="408172"/>
    <lineage>
        <taxon>unclassified sequences</taxon>
        <taxon>metagenomes</taxon>
        <taxon>ecological metagenomes</taxon>
    </lineage>
</organism>
<dbReference type="PANTHER" id="PTHR43818">
    <property type="entry name" value="BCDNA.GH03377"/>
    <property type="match status" value="1"/>
</dbReference>
<keyword evidence="1" id="KW-0560">Oxidoreductase</keyword>
<dbReference type="InterPro" id="IPR000683">
    <property type="entry name" value="Gfo/Idh/MocA-like_OxRdtase_N"/>
</dbReference>
<evidence type="ECO:0000313" key="4">
    <source>
        <dbReference type="EMBL" id="SUZ84798.1"/>
    </source>
</evidence>
<sequence>MNKTWRIAGIDFEHFHMGDNLRMAFEHPNVEIVGICDETPEKMTQSIGNFGISPEAVFTDFRVCIESTKPDIVLLCPATGRHAEAVEQIAPFGTHIIMEKPFASSLAEADRMTAAMNKDQRLAINWPLAWYPPHITAKRLIDEGRIGDVLEVHFYDGNRGPLWHLADKIETTAAEVEAGKPHSWFYKASLGGGSLLDYLGYGTTLGTWYQGGRAPLEVTSMTHVPEGLEVDEHSITIARYSHGLSKFETRWGTFTDPWTHQPQPKCGFVIVGTKGTIANYDFESTIRLQSHEHSEGINLDVDSVSAPFQNPIQYVVHCLDTDQPIEGPLAPAISRLGQQIVDTAFQSAHEGRSLPLIEG</sequence>